<reference evidence="2" key="1">
    <citation type="journal article" date="2013" name="BMC Genomics">
        <title>Unscrambling butterfly oogenesis.</title>
        <authorList>
            <person name="Carter J.M."/>
            <person name="Baker S.C."/>
            <person name="Pink R."/>
            <person name="Carter D.R."/>
            <person name="Collins A."/>
            <person name="Tomlin J."/>
            <person name="Gibbs M."/>
            <person name="Breuker C.J."/>
        </authorList>
    </citation>
    <scope>NUCLEOTIDE SEQUENCE</scope>
    <source>
        <tissue evidence="2">Ovary</tissue>
    </source>
</reference>
<name>S4NYC9_9NEOP</name>
<sequence>MTSVSLLSPIGYRSVFENYSFHLPNAITFTTTCQLVVFLFFVVFLFVSFRISFVSFRVGKDQLPYRLKLYNGSSSNKMHNMTTTVACILISHFVRMT</sequence>
<keyword evidence="1" id="KW-0472">Membrane</keyword>
<reference evidence="2" key="2">
    <citation type="submission" date="2013-05" db="EMBL/GenBank/DDBJ databases">
        <authorList>
            <person name="Carter J.-M."/>
            <person name="Baker S.C."/>
            <person name="Pink R."/>
            <person name="Carter D.R.F."/>
            <person name="Collins A."/>
            <person name="Tomlin J."/>
            <person name="Gibbs M."/>
            <person name="Breuker C.J."/>
        </authorList>
    </citation>
    <scope>NUCLEOTIDE SEQUENCE</scope>
    <source>
        <tissue evidence="2">Ovary</tissue>
    </source>
</reference>
<accession>S4NYC9</accession>
<evidence type="ECO:0000313" key="2">
    <source>
        <dbReference type="EMBL" id="JAA82319.1"/>
    </source>
</evidence>
<dbReference type="AlphaFoldDB" id="S4NYC9"/>
<keyword evidence="1" id="KW-0812">Transmembrane</keyword>
<evidence type="ECO:0000256" key="1">
    <source>
        <dbReference type="SAM" id="Phobius"/>
    </source>
</evidence>
<feature type="non-terminal residue" evidence="2">
    <location>
        <position position="97"/>
    </location>
</feature>
<protein>
    <submittedName>
        <fullName evidence="2">Uncharacterized protein</fullName>
    </submittedName>
</protein>
<organism evidence="2">
    <name type="scientific">Pararge aegeria</name>
    <name type="common">speckled wood butterfly</name>
    <dbReference type="NCBI Taxonomy" id="116150"/>
    <lineage>
        <taxon>Eukaryota</taxon>
        <taxon>Metazoa</taxon>
        <taxon>Ecdysozoa</taxon>
        <taxon>Arthropoda</taxon>
        <taxon>Hexapoda</taxon>
        <taxon>Insecta</taxon>
        <taxon>Pterygota</taxon>
        <taxon>Neoptera</taxon>
        <taxon>Endopterygota</taxon>
        <taxon>Lepidoptera</taxon>
        <taxon>Glossata</taxon>
        <taxon>Ditrysia</taxon>
        <taxon>Papilionoidea</taxon>
        <taxon>Nymphalidae</taxon>
        <taxon>Satyrinae</taxon>
        <taxon>Satyrini</taxon>
        <taxon>Parargina</taxon>
        <taxon>Pararge</taxon>
    </lineage>
</organism>
<keyword evidence="1" id="KW-1133">Transmembrane helix</keyword>
<dbReference type="EMBL" id="GAIX01010241">
    <property type="protein sequence ID" value="JAA82319.1"/>
    <property type="molecule type" value="Transcribed_RNA"/>
</dbReference>
<feature type="transmembrane region" description="Helical" evidence="1">
    <location>
        <begin position="26"/>
        <end position="47"/>
    </location>
</feature>
<proteinExistence type="predicted"/>